<sequence length="161" mass="18824">MIKQYSRSFIFMASVFVIFLVLFFGFKLFYYYKLEYPKWEGKSKDQNWEVTIKKGEIASGYSGALYWIGHKKNIGKTYLEQLVVKFDNEVALNDKTETPMKDYSGGTFDNGESKEKSVSFLAELEESQLDGHKMTVQVKWRQGNKKYSSEISLDKKTLFKH</sequence>
<reference evidence="2 3" key="1">
    <citation type="submission" date="2017-01" db="EMBL/GenBank/DDBJ databases">
        <title>Bacillus phylogenomics.</title>
        <authorList>
            <person name="Dunlap C."/>
        </authorList>
    </citation>
    <scope>NUCLEOTIDE SEQUENCE [LARGE SCALE GENOMIC DNA]</scope>
    <source>
        <strain evidence="2 3">NRRL B-41282</strain>
    </source>
</reference>
<dbReference type="AlphaFoldDB" id="A0A1R1RM61"/>
<accession>A0A1R1QXL3</accession>
<dbReference type="RefSeq" id="WP_076762744.1">
    <property type="nucleotide sequence ID" value="NZ_JARMMK010000012.1"/>
</dbReference>
<evidence type="ECO:0000313" key="2">
    <source>
        <dbReference type="EMBL" id="OMI09403.1"/>
    </source>
</evidence>
<evidence type="ECO:0000256" key="1">
    <source>
        <dbReference type="SAM" id="Phobius"/>
    </source>
</evidence>
<keyword evidence="3" id="KW-1185">Reference proteome</keyword>
<organism evidence="2 3">
    <name type="scientific">Bacillus swezeyi</name>
    <dbReference type="NCBI Taxonomy" id="1925020"/>
    <lineage>
        <taxon>Bacteria</taxon>
        <taxon>Bacillati</taxon>
        <taxon>Bacillota</taxon>
        <taxon>Bacilli</taxon>
        <taxon>Bacillales</taxon>
        <taxon>Bacillaceae</taxon>
        <taxon>Bacillus</taxon>
    </lineage>
</organism>
<keyword evidence="1" id="KW-1133">Transmembrane helix</keyword>
<dbReference type="InterPro" id="IPR032545">
    <property type="entry name" value="DUF4944"/>
</dbReference>
<keyword evidence="1" id="KW-0812">Transmembrane</keyword>
<dbReference type="Pfam" id="PF16302">
    <property type="entry name" value="DUF4944"/>
    <property type="match status" value="1"/>
</dbReference>
<accession>A0A1R1RM61</accession>
<keyword evidence="1" id="KW-0472">Membrane</keyword>
<gene>
    <name evidence="2" type="ORF">BW143_02020</name>
</gene>
<proteinExistence type="predicted"/>
<name>A0A1R1RM61_9BACI</name>
<feature type="transmembrane region" description="Helical" evidence="1">
    <location>
        <begin position="9"/>
        <end position="32"/>
    </location>
</feature>
<evidence type="ECO:0000313" key="3">
    <source>
        <dbReference type="Proteomes" id="UP000187367"/>
    </source>
</evidence>
<dbReference type="EMBL" id="MTJL01000004">
    <property type="protein sequence ID" value="OMI09403.1"/>
    <property type="molecule type" value="Genomic_DNA"/>
</dbReference>
<comment type="caution">
    <text evidence="2">The sequence shown here is derived from an EMBL/GenBank/DDBJ whole genome shotgun (WGS) entry which is preliminary data.</text>
</comment>
<dbReference type="Proteomes" id="UP000187367">
    <property type="component" value="Unassembled WGS sequence"/>
</dbReference>
<protein>
    <submittedName>
        <fullName evidence="2">DUF4944 domain-containing protein</fullName>
    </submittedName>
</protein>